<proteinExistence type="predicted"/>
<comment type="caution">
    <text evidence="2">The sequence shown here is derived from an EMBL/GenBank/DDBJ whole genome shotgun (WGS) entry which is preliminary data.</text>
</comment>
<gene>
    <name evidence="2" type="ORF">DMN91_004847</name>
</gene>
<feature type="non-terminal residue" evidence="2">
    <location>
        <position position="162"/>
    </location>
</feature>
<dbReference type="EMBL" id="QOIP01000005">
    <property type="protein sequence ID" value="RLU22569.1"/>
    <property type="molecule type" value="Genomic_DNA"/>
</dbReference>
<name>A0A3L8DRU0_OOCBI</name>
<reference evidence="2 3" key="1">
    <citation type="journal article" date="2018" name="Genome Res.">
        <title>The genomic architecture and molecular evolution of ant odorant receptors.</title>
        <authorList>
            <person name="McKenzie S.K."/>
            <person name="Kronauer D.J.C."/>
        </authorList>
    </citation>
    <scope>NUCLEOTIDE SEQUENCE [LARGE SCALE GENOMIC DNA]</scope>
    <source>
        <strain evidence="2">Clonal line C1</strain>
    </source>
</reference>
<sequence length="162" mass="19890">MSRSELERKRESRRRWHKNQKLLEEHDKLRLEKIKEFDIKYNRERQLKNGKIYEHDLRQIQVMIKEKKITSSSCNYNTNYQINRDINVNDIIIPRKKDEGSRPIFQRKEIKNGWVELETLKDSKYIFVQDIKKEHHVQESKTSNRKRNDAHHTHCDDKIIHD</sequence>
<protein>
    <recommendedName>
        <fullName evidence="4">Complementary sex determination N-terminal domain-containing protein</fullName>
    </recommendedName>
</protein>
<feature type="region of interest" description="Disordered" evidence="1">
    <location>
        <begin position="136"/>
        <end position="162"/>
    </location>
</feature>
<evidence type="ECO:0000256" key="1">
    <source>
        <dbReference type="SAM" id="MobiDB-lite"/>
    </source>
</evidence>
<accession>A0A3L8DRU0</accession>
<dbReference type="AlphaFoldDB" id="A0A3L8DRU0"/>
<feature type="compositionally biased region" description="Basic and acidic residues" evidence="1">
    <location>
        <begin position="146"/>
        <end position="162"/>
    </location>
</feature>
<evidence type="ECO:0008006" key="4">
    <source>
        <dbReference type="Google" id="ProtNLM"/>
    </source>
</evidence>
<dbReference type="Proteomes" id="UP000279307">
    <property type="component" value="Chromosome 5"/>
</dbReference>
<organism evidence="2 3">
    <name type="scientific">Ooceraea biroi</name>
    <name type="common">Clonal raider ant</name>
    <name type="synonym">Cerapachys biroi</name>
    <dbReference type="NCBI Taxonomy" id="2015173"/>
    <lineage>
        <taxon>Eukaryota</taxon>
        <taxon>Metazoa</taxon>
        <taxon>Ecdysozoa</taxon>
        <taxon>Arthropoda</taxon>
        <taxon>Hexapoda</taxon>
        <taxon>Insecta</taxon>
        <taxon>Pterygota</taxon>
        <taxon>Neoptera</taxon>
        <taxon>Endopterygota</taxon>
        <taxon>Hymenoptera</taxon>
        <taxon>Apocrita</taxon>
        <taxon>Aculeata</taxon>
        <taxon>Formicoidea</taxon>
        <taxon>Formicidae</taxon>
        <taxon>Dorylinae</taxon>
        <taxon>Ooceraea</taxon>
    </lineage>
</organism>
<evidence type="ECO:0000313" key="2">
    <source>
        <dbReference type="EMBL" id="RLU22569.1"/>
    </source>
</evidence>
<evidence type="ECO:0000313" key="3">
    <source>
        <dbReference type="Proteomes" id="UP000279307"/>
    </source>
</evidence>